<organism evidence="2 3">
    <name type="scientific">Hymenobacter jeongseonensis</name>
    <dbReference type="NCBI Taxonomy" id="2791027"/>
    <lineage>
        <taxon>Bacteria</taxon>
        <taxon>Pseudomonadati</taxon>
        <taxon>Bacteroidota</taxon>
        <taxon>Cytophagia</taxon>
        <taxon>Cytophagales</taxon>
        <taxon>Hymenobacteraceae</taxon>
        <taxon>Hymenobacter</taxon>
    </lineage>
</organism>
<keyword evidence="1" id="KW-1133">Transmembrane helix</keyword>
<comment type="caution">
    <text evidence="2">The sequence shown here is derived from an EMBL/GenBank/DDBJ whole genome shotgun (WGS) entry which is preliminary data.</text>
</comment>
<evidence type="ECO:0000313" key="3">
    <source>
        <dbReference type="Proteomes" id="UP000597617"/>
    </source>
</evidence>
<dbReference type="RefSeq" id="WP_196280713.1">
    <property type="nucleotide sequence ID" value="NZ_JADQDQ010000001.1"/>
</dbReference>
<keyword evidence="3" id="KW-1185">Reference proteome</keyword>
<dbReference type="Proteomes" id="UP000597617">
    <property type="component" value="Unassembled WGS sequence"/>
</dbReference>
<feature type="transmembrane region" description="Helical" evidence="1">
    <location>
        <begin position="74"/>
        <end position="97"/>
    </location>
</feature>
<keyword evidence="1" id="KW-0812">Transmembrane</keyword>
<proteinExistence type="predicted"/>
<feature type="transmembrane region" description="Helical" evidence="1">
    <location>
        <begin position="139"/>
        <end position="156"/>
    </location>
</feature>
<keyword evidence="1" id="KW-0472">Membrane</keyword>
<feature type="transmembrane region" description="Helical" evidence="1">
    <location>
        <begin position="15"/>
        <end position="34"/>
    </location>
</feature>
<sequence>MADVIIGTDSSSKRLIRWAVIGTLVLALVLVDVYDEAILLLLTTLWKKALSALGLGQQAQALQSGINSGITKRFLPAVATYAALYLALCLLLLRALLSSSAQWLLALRLYFMVLVVYAALLLLAKAANAVWAYKLSRDILDFVVSPVPVVGLYLFFRTSFGLASAGPRKAPTTGANPDAQ</sequence>
<name>A0ABS0IDC7_9BACT</name>
<accession>A0ABS0IDC7</accession>
<reference evidence="2 3" key="1">
    <citation type="submission" date="2020-11" db="EMBL/GenBank/DDBJ databases">
        <authorList>
            <person name="Kim M.K."/>
        </authorList>
    </citation>
    <scope>NUCLEOTIDE SEQUENCE [LARGE SCALE GENOMIC DNA]</scope>
    <source>
        <strain evidence="2 3">BT683</strain>
    </source>
</reference>
<evidence type="ECO:0000313" key="2">
    <source>
        <dbReference type="EMBL" id="MBF9236364.1"/>
    </source>
</evidence>
<evidence type="ECO:0008006" key="4">
    <source>
        <dbReference type="Google" id="ProtNLM"/>
    </source>
</evidence>
<protein>
    <recommendedName>
        <fullName evidence="4">DUF2569 domain-containing protein</fullName>
    </recommendedName>
</protein>
<dbReference type="EMBL" id="JADQDQ010000001">
    <property type="protein sequence ID" value="MBF9236364.1"/>
    <property type="molecule type" value="Genomic_DNA"/>
</dbReference>
<dbReference type="NCBIfam" id="NF046082">
    <property type="entry name" value="assoc_w_XrtX"/>
    <property type="match status" value="1"/>
</dbReference>
<evidence type="ECO:0000256" key="1">
    <source>
        <dbReference type="SAM" id="Phobius"/>
    </source>
</evidence>
<feature type="transmembrane region" description="Helical" evidence="1">
    <location>
        <begin position="109"/>
        <end position="133"/>
    </location>
</feature>
<gene>
    <name evidence="2" type="ORF">I2I05_03055</name>
</gene>